<dbReference type="OMA" id="SGIWRQI"/>
<evidence type="ECO:0000256" key="1">
    <source>
        <dbReference type="ARBA" id="ARBA00004374"/>
    </source>
</evidence>
<dbReference type="Pfam" id="PF01103">
    <property type="entry name" value="Omp85"/>
    <property type="match status" value="1"/>
</dbReference>
<dbReference type="GO" id="GO:0045040">
    <property type="term" value="P:protein insertion into mitochondrial outer membrane"/>
    <property type="evidence" value="ECO:0007669"/>
    <property type="project" value="TreeGrafter"/>
</dbReference>
<gene>
    <name evidence="7" type="ORF">F503_04179</name>
</gene>
<keyword evidence="5" id="KW-0472">Membrane</keyword>
<dbReference type="PANTHER" id="PTHR12815">
    <property type="entry name" value="SORTING AND ASSEMBLY MACHINERY SAMM50 PROTEIN FAMILY MEMBER"/>
    <property type="match status" value="1"/>
</dbReference>
<evidence type="ECO:0000313" key="7">
    <source>
        <dbReference type="EMBL" id="EPE08592.1"/>
    </source>
</evidence>
<keyword evidence="8" id="KW-1185">Reference proteome</keyword>
<comment type="subcellular location">
    <subcellularLocation>
        <location evidence="1">Mitochondrion outer membrane</location>
        <topology evidence="1">Multi-pass membrane protein</topology>
    </subcellularLocation>
</comment>
<keyword evidence="3" id="KW-1134">Transmembrane beta strand</keyword>
<feature type="domain" description="Bacterial surface antigen (D15)" evidence="6">
    <location>
        <begin position="160"/>
        <end position="503"/>
    </location>
</feature>
<dbReference type="HOGENOM" id="CLU_014798_3_1_1"/>
<dbReference type="PANTHER" id="PTHR12815:SF18">
    <property type="entry name" value="SORTING AND ASSEMBLY MACHINERY COMPONENT 50 HOMOLOG"/>
    <property type="match status" value="1"/>
</dbReference>
<reference evidence="7 8" key="1">
    <citation type="journal article" date="2013" name="BMC Genomics">
        <title>The genome and transcriptome of the pine saprophyte Ophiostoma piceae, and a comparison with the bark beetle-associated pine pathogen Grosmannia clavigera.</title>
        <authorList>
            <person name="Haridas S."/>
            <person name="Wang Y."/>
            <person name="Lim L."/>
            <person name="Massoumi Alamouti S."/>
            <person name="Jackman S."/>
            <person name="Docking R."/>
            <person name="Robertson G."/>
            <person name="Birol I."/>
            <person name="Bohlmann J."/>
            <person name="Breuil C."/>
        </authorList>
    </citation>
    <scope>NUCLEOTIDE SEQUENCE [LARGE SCALE GENOMIC DNA]</scope>
    <source>
        <strain evidence="7 8">UAMH 11346</strain>
    </source>
</reference>
<dbReference type="FunFam" id="2.40.160.50:FF:000008">
    <property type="entry name" value="Mitochondrial outer membrane beta-barrel protein Tob55"/>
    <property type="match status" value="1"/>
</dbReference>
<dbReference type="OrthoDB" id="1724197at2759"/>
<sequence length="504" mass="52755">MSGALNKDPATLRLEAQTDAGLRARQDESARRTAVAQMAEHMLQPATVHTLEIHGARNTRRTFLDPLFDPLVSSTNNYGTTLGDVLAEIETAVGKLDRFEIFRPAPTVHLSDARARDPAAAATDVDIAIRVSELPRFRLNTGTDIGNTEGSAYGNLLWRNIFGGAETLSLNASAGTRTRSAYSASLSAPIEGNPDVRVSLEGLASATQKPWASHEEALKGGAFRIGWRTLQGDLHSLAYGSTWRQITGLAGTTASPAVRRDGGDSLKSALSHTYVRDRRDNALLPSSGYLVRTTSEVAGWGPLGGDVAFAKTEAEFSGAVSSDSLSGVSFGLGLRGGLLYPLPFGYNVLAGEADPSRINDRFILGGPTDVRGFTQGGLGPHDGGDALGGDVFAAGGVNMLVPVTKAGAASPLRLQLFANSGRLVALKGKKSPDADGATAGQVAQSVSAALQELGTGLPSTAVGLGLVYAHPVARFELNFSLPLVMRRGEESRKGLQVGVGINFL</sequence>
<evidence type="ECO:0000256" key="2">
    <source>
        <dbReference type="ARBA" id="ARBA00010913"/>
    </source>
</evidence>
<evidence type="ECO:0000256" key="3">
    <source>
        <dbReference type="ARBA" id="ARBA00022452"/>
    </source>
</evidence>
<evidence type="ECO:0000313" key="8">
    <source>
        <dbReference type="Proteomes" id="UP000016923"/>
    </source>
</evidence>
<organism evidence="7 8">
    <name type="scientific">Ophiostoma piceae (strain UAMH 11346)</name>
    <name type="common">Sap stain fungus</name>
    <dbReference type="NCBI Taxonomy" id="1262450"/>
    <lineage>
        <taxon>Eukaryota</taxon>
        <taxon>Fungi</taxon>
        <taxon>Dikarya</taxon>
        <taxon>Ascomycota</taxon>
        <taxon>Pezizomycotina</taxon>
        <taxon>Sordariomycetes</taxon>
        <taxon>Sordariomycetidae</taxon>
        <taxon>Ophiostomatales</taxon>
        <taxon>Ophiostomataceae</taxon>
        <taxon>Ophiostoma</taxon>
    </lineage>
</organism>
<name>S3C713_OPHP1</name>
<comment type="similarity">
    <text evidence="2">Belongs to the SAM50/omp85 family.</text>
</comment>
<dbReference type="InterPro" id="IPR000184">
    <property type="entry name" value="Bac_surfAg_D15"/>
</dbReference>
<dbReference type="VEuPathDB" id="FungiDB:F503_04179"/>
<dbReference type="InterPro" id="IPR039910">
    <property type="entry name" value="D15-like"/>
</dbReference>
<keyword evidence="4" id="KW-0812">Transmembrane</keyword>
<accession>S3C713</accession>
<dbReference type="Gene3D" id="2.40.160.50">
    <property type="entry name" value="membrane protein fhac: a member of the omp85/tpsb transporter family"/>
    <property type="match status" value="1"/>
</dbReference>
<dbReference type="Proteomes" id="UP000016923">
    <property type="component" value="Unassembled WGS sequence"/>
</dbReference>
<proteinExistence type="inferred from homology"/>
<dbReference type="STRING" id="1262450.S3C713"/>
<dbReference type="GO" id="GO:0005741">
    <property type="term" value="C:mitochondrial outer membrane"/>
    <property type="evidence" value="ECO:0007669"/>
    <property type="project" value="UniProtKB-SubCell"/>
</dbReference>
<dbReference type="EMBL" id="KE148148">
    <property type="protein sequence ID" value="EPE08592.1"/>
    <property type="molecule type" value="Genomic_DNA"/>
</dbReference>
<dbReference type="AlphaFoldDB" id="S3C713"/>
<evidence type="ECO:0000256" key="4">
    <source>
        <dbReference type="ARBA" id="ARBA00022692"/>
    </source>
</evidence>
<dbReference type="eggNOG" id="KOG2602">
    <property type="taxonomic scope" value="Eukaryota"/>
</dbReference>
<evidence type="ECO:0000259" key="6">
    <source>
        <dbReference type="Pfam" id="PF01103"/>
    </source>
</evidence>
<evidence type="ECO:0000256" key="5">
    <source>
        <dbReference type="ARBA" id="ARBA00023136"/>
    </source>
</evidence>
<protein>
    <submittedName>
        <fullName evidence="7">Sorting assembly machinery 50 kDa subunit</fullName>
    </submittedName>
</protein>